<comment type="similarity">
    <text evidence="9">Belongs to the IspH family.</text>
</comment>
<protein>
    <recommendedName>
        <fullName evidence="10">4-hydroxy-3-methylbut-2-enyl diphosphate reductase</fullName>
        <ecNumber evidence="10">1.17.7.4</ecNumber>
    </recommendedName>
</protein>
<dbReference type="Pfam" id="PF02401">
    <property type="entry name" value="LYTB"/>
    <property type="match status" value="1"/>
</dbReference>
<evidence type="ECO:0000256" key="1">
    <source>
        <dbReference type="ARBA" id="ARBA00001966"/>
    </source>
</evidence>
<dbReference type="GO" id="GO:0019288">
    <property type="term" value="P:isopentenyl diphosphate biosynthetic process, methylerythritol 4-phosphate pathway"/>
    <property type="evidence" value="ECO:0007669"/>
    <property type="project" value="InterPro"/>
</dbReference>
<evidence type="ECO:0000313" key="11">
    <source>
        <dbReference type="EnsemblPlants" id="cds.evm.model.01.445.7.5bd9b134"/>
    </source>
</evidence>
<dbReference type="GO" id="GO:0050992">
    <property type="term" value="P:dimethylallyl diphosphate biosynthetic process"/>
    <property type="evidence" value="ECO:0007669"/>
    <property type="project" value="InterPro"/>
</dbReference>
<comment type="cofactor">
    <cofactor evidence="1">
        <name>[4Fe-4S] cluster</name>
        <dbReference type="ChEBI" id="CHEBI:49883"/>
    </cofactor>
</comment>
<evidence type="ECO:0000256" key="8">
    <source>
        <dbReference type="ARBA" id="ARBA00046314"/>
    </source>
</evidence>
<sequence length="272" mass="31001">MSITFQLCRIPIRTDLALAEPLSVTGTLRCRKPFVIRCAGESSSTAADSDFDAKVFRKNLVRSKNYNRKGFGHKEETLQLMDSEYTSDIIKTLKDNGNEYRWGNVTVKLAEAYGFCWGVERAVQIAYEARKQFPEEKIWITNEIIHNPTVNKRLEEMKVENIPIDEGRKQFEIVNKGDVVILPAFGAGVDEMLALSDRNVQIVDTTCPWVSKVWNTVEKHKKGEYTSIIHGKYAHEETIATASFAGTYIIVKNMKEVNNSLMTNKFYALDFK</sequence>
<evidence type="ECO:0000256" key="3">
    <source>
        <dbReference type="ARBA" id="ARBA00022723"/>
    </source>
</evidence>
<name>A0A803NP61_CANSA</name>
<dbReference type="EMBL" id="UZAU01000015">
    <property type="status" value="NOT_ANNOTATED_CDS"/>
    <property type="molecule type" value="Genomic_DNA"/>
</dbReference>
<gene>
    <name evidence="11" type="primary">LOC115703163</name>
</gene>
<keyword evidence="3" id="KW-0479">Metal-binding</keyword>
<comment type="pathway">
    <text evidence="8">Isoprenoid biosynthesis; dimethylallyl diphosphate biosynthesis; dimethylallyl diphosphate from (2E)-4-hydroxy-3-methylbutenyl diphosphate: step 1/1.</text>
</comment>
<keyword evidence="2" id="KW-0004">4Fe-4S</keyword>
<keyword evidence="12" id="KW-1185">Reference proteome</keyword>
<keyword evidence="6" id="KW-0411">Iron-sulfur</keyword>
<dbReference type="Proteomes" id="UP000596661">
    <property type="component" value="Chromosome 1"/>
</dbReference>
<reference evidence="11" key="2">
    <citation type="submission" date="2021-03" db="UniProtKB">
        <authorList>
            <consortium name="EnsemblPlants"/>
        </authorList>
    </citation>
    <scope>IDENTIFICATION</scope>
</reference>
<evidence type="ECO:0000256" key="2">
    <source>
        <dbReference type="ARBA" id="ARBA00022485"/>
    </source>
</evidence>
<evidence type="ECO:0000256" key="5">
    <source>
        <dbReference type="ARBA" id="ARBA00023004"/>
    </source>
</evidence>
<organism evidence="11 12">
    <name type="scientific">Cannabis sativa</name>
    <name type="common">Hemp</name>
    <name type="synonym">Marijuana</name>
    <dbReference type="NCBI Taxonomy" id="3483"/>
    <lineage>
        <taxon>Eukaryota</taxon>
        <taxon>Viridiplantae</taxon>
        <taxon>Streptophyta</taxon>
        <taxon>Embryophyta</taxon>
        <taxon>Tracheophyta</taxon>
        <taxon>Spermatophyta</taxon>
        <taxon>Magnoliopsida</taxon>
        <taxon>eudicotyledons</taxon>
        <taxon>Gunneridae</taxon>
        <taxon>Pentapetalae</taxon>
        <taxon>rosids</taxon>
        <taxon>fabids</taxon>
        <taxon>Rosales</taxon>
        <taxon>Cannabaceae</taxon>
        <taxon>Cannabis</taxon>
    </lineage>
</organism>
<comment type="pathway">
    <text evidence="7">Isoprenoid biosynthesis; isopentenyl diphosphate biosynthesis via DXP pathway; isopentenyl diphosphate from 1-deoxy-D-xylulose 5-phosphate: step 6/6.</text>
</comment>
<evidence type="ECO:0000256" key="4">
    <source>
        <dbReference type="ARBA" id="ARBA00023002"/>
    </source>
</evidence>
<dbReference type="Gene3D" id="3.40.1010.20">
    <property type="entry name" value="4-hydroxy-3-methylbut-2-enyl diphosphate reductase, catalytic domain"/>
    <property type="match status" value="1"/>
</dbReference>
<dbReference type="Gene3D" id="3.40.50.11270">
    <property type="match status" value="1"/>
</dbReference>
<accession>A0A803NP61</accession>
<evidence type="ECO:0000256" key="7">
    <source>
        <dbReference type="ARBA" id="ARBA00046313"/>
    </source>
</evidence>
<dbReference type="EnsemblPlants" id="evm.model.01.445.7.5bd9b134">
    <property type="protein sequence ID" value="cds.evm.model.01.445.7.5bd9b134"/>
    <property type="gene ID" value="evm.TU.01.445"/>
</dbReference>
<reference evidence="11" key="1">
    <citation type="submission" date="2018-11" db="EMBL/GenBank/DDBJ databases">
        <authorList>
            <person name="Grassa J C."/>
        </authorList>
    </citation>
    <scope>NUCLEOTIDE SEQUENCE [LARGE SCALE GENOMIC DNA]</scope>
</reference>
<dbReference type="PANTHER" id="PTHR31619">
    <property type="entry name" value="4-HYDROXY-3-METHYLBUT-2-ENYL DIPHOSPHATE REDUCTASE, CHLOROPLASTIC"/>
    <property type="match status" value="1"/>
</dbReference>
<dbReference type="InterPro" id="IPR003451">
    <property type="entry name" value="LytB/IspH"/>
</dbReference>
<keyword evidence="5" id="KW-0408">Iron</keyword>
<dbReference type="Gramene" id="evm.model.01.445.7.5bd9b134">
    <property type="protein sequence ID" value="cds.evm.model.01.445.7.5bd9b134"/>
    <property type="gene ID" value="evm.TU.01.445"/>
</dbReference>
<dbReference type="EC" id="1.17.7.4" evidence="10"/>
<keyword evidence="4" id="KW-0560">Oxidoreductase</keyword>
<dbReference type="GO" id="GO:0051745">
    <property type="term" value="F:4-hydroxy-3-methylbut-2-enyl diphosphate reductase activity"/>
    <property type="evidence" value="ECO:0007669"/>
    <property type="project" value="UniProtKB-EC"/>
</dbReference>
<evidence type="ECO:0000256" key="9">
    <source>
        <dbReference type="ARBA" id="ARBA00046335"/>
    </source>
</evidence>
<evidence type="ECO:0000256" key="6">
    <source>
        <dbReference type="ARBA" id="ARBA00023014"/>
    </source>
</evidence>
<evidence type="ECO:0000256" key="10">
    <source>
        <dbReference type="ARBA" id="ARBA00047177"/>
    </source>
</evidence>
<evidence type="ECO:0000313" key="12">
    <source>
        <dbReference type="Proteomes" id="UP000596661"/>
    </source>
</evidence>
<proteinExistence type="inferred from homology"/>
<dbReference type="GO" id="GO:0046872">
    <property type="term" value="F:metal ion binding"/>
    <property type="evidence" value="ECO:0007669"/>
    <property type="project" value="UniProtKB-KW"/>
</dbReference>
<dbReference type="PANTHER" id="PTHR31619:SF5">
    <property type="entry name" value="4-HYDROXY-3-METHYLBUT-2-ENYL DIPHOSPHATE REDUCTASE, CHLOROPLASTIC"/>
    <property type="match status" value="1"/>
</dbReference>
<dbReference type="GO" id="GO:0051539">
    <property type="term" value="F:4 iron, 4 sulfur cluster binding"/>
    <property type="evidence" value="ECO:0007669"/>
    <property type="project" value="UniProtKB-KW"/>
</dbReference>
<dbReference type="AlphaFoldDB" id="A0A803NP61"/>